<dbReference type="RefSeq" id="WP_273940861.1">
    <property type="nucleotide sequence ID" value="NZ_CP097263.1"/>
</dbReference>
<keyword evidence="1" id="KW-1133">Transmembrane helix</keyword>
<feature type="transmembrane region" description="Helical" evidence="1">
    <location>
        <begin position="41"/>
        <end position="61"/>
    </location>
</feature>
<evidence type="ECO:0000313" key="3">
    <source>
        <dbReference type="Proteomes" id="UP001589810"/>
    </source>
</evidence>
<keyword evidence="3" id="KW-1185">Reference proteome</keyword>
<feature type="transmembrane region" description="Helical" evidence="1">
    <location>
        <begin position="67"/>
        <end position="88"/>
    </location>
</feature>
<keyword evidence="1" id="KW-0812">Transmembrane</keyword>
<keyword evidence="1" id="KW-0472">Membrane</keyword>
<gene>
    <name evidence="2" type="ORF">ACFFH7_13160</name>
</gene>
<reference evidence="2 3" key="1">
    <citation type="submission" date="2024-09" db="EMBL/GenBank/DDBJ databases">
        <authorList>
            <person name="Sun Q."/>
            <person name="Mori K."/>
        </authorList>
    </citation>
    <scope>NUCLEOTIDE SEQUENCE [LARGE SCALE GENOMIC DNA]</scope>
    <source>
        <strain evidence="2 3">TBRC 1432</strain>
    </source>
</reference>
<evidence type="ECO:0000256" key="1">
    <source>
        <dbReference type="SAM" id="Phobius"/>
    </source>
</evidence>
<comment type="caution">
    <text evidence="2">The sequence shown here is derived from an EMBL/GenBank/DDBJ whole genome shotgun (WGS) entry which is preliminary data.</text>
</comment>
<sequence>MLSHDKESWDAAQPETDLEAALEHAEQMLASYDRAARELRYLYVARNGILVASPLVIAVIVLSSQDFATGLVLVLGFMAGLLGLAALLHEPIVAAHRRRERDLSGLVPIARVVRDTLPVVAKAEHWGELRHLTMRARIARFPISEKST</sequence>
<evidence type="ECO:0000313" key="2">
    <source>
        <dbReference type="EMBL" id="MFC0542440.1"/>
    </source>
</evidence>
<organism evidence="2 3">
    <name type="scientific">Kutzneria chonburiensis</name>
    <dbReference type="NCBI Taxonomy" id="1483604"/>
    <lineage>
        <taxon>Bacteria</taxon>
        <taxon>Bacillati</taxon>
        <taxon>Actinomycetota</taxon>
        <taxon>Actinomycetes</taxon>
        <taxon>Pseudonocardiales</taxon>
        <taxon>Pseudonocardiaceae</taxon>
        <taxon>Kutzneria</taxon>
    </lineage>
</organism>
<protein>
    <recommendedName>
        <fullName evidence="4">DUF4231 domain-containing protein</fullName>
    </recommendedName>
</protein>
<name>A0ABV6MQ47_9PSEU</name>
<proteinExistence type="predicted"/>
<dbReference type="Proteomes" id="UP001589810">
    <property type="component" value="Unassembled WGS sequence"/>
</dbReference>
<dbReference type="EMBL" id="JBHLUD010000004">
    <property type="protein sequence ID" value="MFC0542440.1"/>
    <property type="molecule type" value="Genomic_DNA"/>
</dbReference>
<accession>A0ABV6MQ47</accession>
<evidence type="ECO:0008006" key="4">
    <source>
        <dbReference type="Google" id="ProtNLM"/>
    </source>
</evidence>